<reference evidence="7" key="1">
    <citation type="journal article" date="2019" name="Int. J. Syst. Evol. Microbiol.">
        <title>The Global Catalogue of Microorganisms (GCM) 10K type strain sequencing project: providing services to taxonomists for standard genome sequencing and annotation.</title>
        <authorList>
            <consortium name="The Broad Institute Genomics Platform"/>
            <consortium name="The Broad Institute Genome Sequencing Center for Infectious Disease"/>
            <person name="Wu L."/>
            <person name="Ma J."/>
        </authorList>
    </citation>
    <scope>NUCLEOTIDE SEQUENCE [LARGE SCALE GENOMIC DNA]</scope>
    <source>
        <strain evidence="7">GH52</strain>
    </source>
</reference>
<dbReference type="InterPro" id="IPR013221">
    <property type="entry name" value="Mur_ligase_cen"/>
</dbReference>
<dbReference type="PANTHER" id="PTHR43024:SF1">
    <property type="entry name" value="UDP-N-ACETYLMURAMOYL-TRIPEPTIDE--D-ALANYL-D-ALANINE LIGASE"/>
    <property type="match status" value="1"/>
</dbReference>
<dbReference type="InterPro" id="IPR051046">
    <property type="entry name" value="MurCDEF_CellWall_CoF430Synth"/>
</dbReference>
<evidence type="ECO:0000313" key="6">
    <source>
        <dbReference type="EMBL" id="MFD2118039.1"/>
    </source>
</evidence>
<dbReference type="Pfam" id="PF08245">
    <property type="entry name" value="Mur_ligase_M"/>
    <property type="match status" value="1"/>
</dbReference>
<sequence length="809" mass="92266">MLDINRNTPEIVITGSNGKTTVKNMLASILETRWNILQTTGNKNLPLHIKSTLQQRKSKHQAILLELGMGRPGAGHRHGRYIQPDIVVFTNIGSAHIGNLGNSARSIAESKSILLQYMKKDGLVLINSDDNNSEWIDTSKHLGKVLKIGIHKSADYTATEIRDVEDGIEFTMNLDNSKVIFNIPTYGLHNVYNALFAITIAHQLGFTIPEITQGLKNFEPPIKRLNIIKLRSEILLIDDTVNANPESVKSAIDVLVRFGKNKKKVVVLGSMLELGEYTKDAHLEIGKYITEKQISDIYTYGVETSWIKEGAIASGFSADRIHYFENRDLLHEVLLNEIADNSVILVKGSASMKMSLTIDFIKSWFRCFVHLADHLEHDEVLIHPRTFERLDNIHSGLTLHFGQHMAKLRLRKDEEIPEDVLFIPRTCWNDFTIPDLPYDHYFMEDHLHLGPVIGINVLEKYYKEPNLQLLRMENYDKIKGLLFMFRASQNKSQSNTVIGKYYDPQKHVFVEGIFPYPTAMFNRVPLLPGTSKRLMHRLGNKIFNNPYSNTDKWELWNTCSKIPEIKKYLPATVKYSGMSTLFKMLDQYKWVYLKPITLAGGAGIFTIWVVDGGYRLKNEYGKEWTVDSTNKLSTLVKNQLLSKRTYIIQEGISSEFDIGKVDFRIYIQKDRTGKWKFSGLESKIGIKGSIIANSKYRQKIMPGKAVLKELYLLNDEQIATIINEMTSSGIRLLHALEPTHKLLGDAAIDLIVDKSLNIRILEPQLNYATEIKQLRTDDEREVLPYIVATPWEYAKYLAGFTPYGGESEL</sequence>
<dbReference type="RefSeq" id="WP_377775564.1">
    <property type="nucleotide sequence ID" value="NZ_JBHUHO010000049.1"/>
</dbReference>
<name>A0ABW4YRC1_9BACL</name>
<dbReference type="SUPFAM" id="SSF53623">
    <property type="entry name" value="MurD-like peptide ligases, catalytic domain"/>
    <property type="match status" value="1"/>
</dbReference>
<dbReference type="Pfam" id="PF14398">
    <property type="entry name" value="ATPgrasp_YheCD"/>
    <property type="match status" value="1"/>
</dbReference>
<keyword evidence="7" id="KW-1185">Reference proteome</keyword>
<keyword evidence="1" id="KW-0436">Ligase</keyword>
<dbReference type="InterPro" id="IPR026838">
    <property type="entry name" value="YheC/D"/>
</dbReference>
<dbReference type="PANTHER" id="PTHR43024">
    <property type="entry name" value="UDP-N-ACETYLMURAMOYL-TRIPEPTIDE--D-ALANYL-D-ALANINE LIGASE"/>
    <property type="match status" value="1"/>
</dbReference>
<proteinExistence type="predicted"/>
<evidence type="ECO:0000259" key="4">
    <source>
        <dbReference type="Pfam" id="PF02875"/>
    </source>
</evidence>
<organism evidence="6 7">
    <name type="scientific">Paenibacillus yanchengensis</name>
    <dbReference type="NCBI Taxonomy" id="2035833"/>
    <lineage>
        <taxon>Bacteria</taxon>
        <taxon>Bacillati</taxon>
        <taxon>Bacillota</taxon>
        <taxon>Bacilli</taxon>
        <taxon>Bacillales</taxon>
        <taxon>Paenibacillaceae</taxon>
        <taxon>Paenibacillus</taxon>
    </lineage>
</organism>
<dbReference type="InterPro" id="IPR036565">
    <property type="entry name" value="Mur-like_cat_sf"/>
</dbReference>
<comment type="caution">
    <text evidence="6">The sequence shown here is derived from an EMBL/GenBank/DDBJ whole genome shotgun (WGS) entry which is preliminary data.</text>
</comment>
<evidence type="ECO:0000256" key="1">
    <source>
        <dbReference type="ARBA" id="ARBA00022598"/>
    </source>
</evidence>
<keyword evidence="3" id="KW-0067">ATP-binding</keyword>
<dbReference type="SUPFAM" id="SSF53244">
    <property type="entry name" value="MurD-like peptide ligases, peptide-binding domain"/>
    <property type="match status" value="1"/>
</dbReference>
<dbReference type="Gene3D" id="3.90.190.20">
    <property type="entry name" value="Mur ligase, C-terminal domain"/>
    <property type="match status" value="1"/>
</dbReference>
<accession>A0ABW4YRC1</accession>
<feature type="domain" description="Mur ligase central" evidence="5">
    <location>
        <begin position="13"/>
        <end position="200"/>
    </location>
</feature>
<evidence type="ECO:0000259" key="5">
    <source>
        <dbReference type="Pfam" id="PF08245"/>
    </source>
</evidence>
<dbReference type="Proteomes" id="UP001597362">
    <property type="component" value="Unassembled WGS sequence"/>
</dbReference>
<dbReference type="EMBL" id="JBHUHO010000049">
    <property type="protein sequence ID" value="MFD2118039.1"/>
    <property type="molecule type" value="Genomic_DNA"/>
</dbReference>
<gene>
    <name evidence="6" type="ORF">ACFSJH_20265</name>
</gene>
<dbReference type="Pfam" id="PF02875">
    <property type="entry name" value="Mur_ligase_C"/>
    <property type="match status" value="1"/>
</dbReference>
<keyword evidence="2" id="KW-0547">Nucleotide-binding</keyword>
<dbReference type="InterPro" id="IPR036615">
    <property type="entry name" value="Mur_ligase_C_dom_sf"/>
</dbReference>
<feature type="domain" description="Mur ligase C-terminal" evidence="4">
    <location>
        <begin position="224"/>
        <end position="349"/>
    </location>
</feature>
<evidence type="ECO:0000256" key="2">
    <source>
        <dbReference type="ARBA" id="ARBA00022741"/>
    </source>
</evidence>
<evidence type="ECO:0000256" key="3">
    <source>
        <dbReference type="ARBA" id="ARBA00022840"/>
    </source>
</evidence>
<dbReference type="SUPFAM" id="SSF56059">
    <property type="entry name" value="Glutathione synthetase ATP-binding domain-like"/>
    <property type="match status" value="1"/>
</dbReference>
<evidence type="ECO:0000313" key="7">
    <source>
        <dbReference type="Proteomes" id="UP001597362"/>
    </source>
</evidence>
<protein>
    <submittedName>
        <fullName evidence="6">YheC/YheD family protein</fullName>
    </submittedName>
</protein>
<dbReference type="InterPro" id="IPR004101">
    <property type="entry name" value="Mur_ligase_C"/>
</dbReference>
<dbReference type="Gene3D" id="3.40.1190.10">
    <property type="entry name" value="Mur-like, catalytic domain"/>
    <property type="match status" value="1"/>
</dbReference>